<sequence length="193" mass="21660">MARPAKPKSLKATVTHLQMTRRPRAITPLPVNLHATLMKATDIPLHFYRYLQWQVGREWHWVNRLRMSDEHLSKIVHARTTRIFVLSVDGAPAGFFELSDIDDATVELSFFGLMSHVRRRGLGEWMLGQAVSTAWASTPVRVLVSTNTLDHPAALPLYQKMGFEPVSQNQAIVRPLADAEILALMKAETPASG</sequence>
<dbReference type="PANTHER" id="PTHR43800:SF1">
    <property type="entry name" value="PEPTIDYL-LYSINE N-ACETYLTRANSFERASE YJAB"/>
    <property type="match status" value="1"/>
</dbReference>
<dbReference type="EMBL" id="JAOVZQ010000001">
    <property type="protein sequence ID" value="MCY0095249.1"/>
    <property type="molecule type" value="Genomic_DNA"/>
</dbReference>
<dbReference type="Gene3D" id="3.40.630.30">
    <property type="match status" value="1"/>
</dbReference>
<evidence type="ECO:0000313" key="5">
    <source>
        <dbReference type="Proteomes" id="UP001081283"/>
    </source>
</evidence>
<dbReference type="RefSeq" id="WP_267613138.1">
    <property type="nucleotide sequence ID" value="NZ_JAOVZQ010000001.1"/>
</dbReference>
<proteinExistence type="predicted"/>
<comment type="caution">
    <text evidence="4">The sequence shown here is derived from an EMBL/GenBank/DDBJ whole genome shotgun (WGS) entry which is preliminary data.</text>
</comment>
<gene>
    <name evidence="4" type="ORF">OEG82_14635</name>
</gene>
<reference evidence="4" key="1">
    <citation type="submission" date="2022-10" db="EMBL/GenBank/DDBJ databases">
        <title>Hoeflea sp. J2-29, isolated from marine algae.</title>
        <authorList>
            <person name="Kristyanto S."/>
            <person name="Kim J.M."/>
            <person name="Jeon C.O."/>
        </authorList>
    </citation>
    <scope>NUCLEOTIDE SEQUENCE</scope>
    <source>
        <strain evidence="4">J2-29</strain>
    </source>
</reference>
<dbReference type="CDD" id="cd04301">
    <property type="entry name" value="NAT_SF"/>
    <property type="match status" value="1"/>
</dbReference>
<feature type="domain" description="N-acetyltransferase" evidence="3">
    <location>
        <begin position="45"/>
        <end position="188"/>
    </location>
</feature>
<organism evidence="4 5">
    <name type="scientific">Hoeflea ulvae</name>
    <dbReference type="NCBI Taxonomy" id="2983764"/>
    <lineage>
        <taxon>Bacteria</taxon>
        <taxon>Pseudomonadati</taxon>
        <taxon>Pseudomonadota</taxon>
        <taxon>Alphaproteobacteria</taxon>
        <taxon>Hyphomicrobiales</taxon>
        <taxon>Rhizobiaceae</taxon>
        <taxon>Hoeflea</taxon>
    </lineage>
</organism>
<accession>A0ABT3YHH8</accession>
<evidence type="ECO:0000256" key="1">
    <source>
        <dbReference type="ARBA" id="ARBA00022679"/>
    </source>
</evidence>
<dbReference type="InterPro" id="IPR000182">
    <property type="entry name" value="GNAT_dom"/>
</dbReference>
<evidence type="ECO:0000256" key="2">
    <source>
        <dbReference type="ARBA" id="ARBA00023315"/>
    </source>
</evidence>
<dbReference type="Pfam" id="PF00583">
    <property type="entry name" value="Acetyltransf_1"/>
    <property type="match status" value="1"/>
</dbReference>
<dbReference type="InterPro" id="IPR016181">
    <property type="entry name" value="Acyl_CoA_acyltransferase"/>
</dbReference>
<evidence type="ECO:0000259" key="3">
    <source>
        <dbReference type="PROSITE" id="PS51186"/>
    </source>
</evidence>
<dbReference type="PROSITE" id="PS51186">
    <property type="entry name" value="GNAT"/>
    <property type="match status" value="1"/>
</dbReference>
<dbReference type="PANTHER" id="PTHR43800">
    <property type="entry name" value="PEPTIDYL-LYSINE N-ACETYLTRANSFERASE YJAB"/>
    <property type="match status" value="1"/>
</dbReference>
<keyword evidence="5" id="KW-1185">Reference proteome</keyword>
<dbReference type="Proteomes" id="UP001081283">
    <property type="component" value="Unassembled WGS sequence"/>
</dbReference>
<name>A0ABT3YHH8_9HYPH</name>
<dbReference type="SUPFAM" id="SSF55729">
    <property type="entry name" value="Acyl-CoA N-acyltransferases (Nat)"/>
    <property type="match status" value="1"/>
</dbReference>
<keyword evidence="1" id="KW-0808">Transferase</keyword>
<keyword evidence="2" id="KW-0012">Acyltransferase</keyword>
<protein>
    <submittedName>
        <fullName evidence="4">GNAT family N-acetyltransferase</fullName>
    </submittedName>
</protein>
<evidence type="ECO:0000313" key="4">
    <source>
        <dbReference type="EMBL" id="MCY0095249.1"/>
    </source>
</evidence>